<reference evidence="3 4" key="1">
    <citation type="submission" date="2020-05" db="EMBL/GenBank/DDBJ databases">
        <title>Complete genome sequencing of Campylobacter and Arcobacter type strains.</title>
        <authorList>
            <person name="Miller W.G."/>
            <person name="Yee E."/>
        </authorList>
    </citation>
    <scope>NUCLEOTIDE SEQUENCE [LARGE SCALE GENOMIC DNA]</scope>
    <source>
        <strain evidence="3 4">LMG 21996</strain>
    </source>
</reference>
<feature type="coiled-coil region" evidence="1">
    <location>
        <begin position="497"/>
        <end position="524"/>
    </location>
</feature>
<dbReference type="KEGG" id="acib:ACBT_0175"/>
<dbReference type="InterPro" id="IPR027417">
    <property type="entry name" value="P-loop_NTPase"/>
</dbReference>
<name>A0A7L5JM32_9BACT</name>
<dbReference type="SUPFAM" id="SSF52540">
    <property type="entry name" value="P-loop containing nucleoside triphosphate hydrolases"/>
    <property type="match status" value="1"/>
</dbReference>
<dbReference type="RefSeq" id="WP_176325349.1">
    <property type="nucleotide sequence ID" value="NZ_CP054051.1"/>
</dbReference>
<dbReference type="EMBL" id="CP054051">
    <property type="protein sequence ID" value="QKJ26159.1"/>
    <property type="molecule type" value="Genomic_DNA"/>
</dbReference>
<dbReference type="AlphaFoldDB" id="A0A7L5JM32"/>
<dbReference type="PANTHER" id="PTHR30121">
    <property type="entry name" value="UNCHARACTERIZED PROTEIN YJGR-RELATED"/>
    <property type="match status" value="1"/>
</dbReference>
<dbReference type="Proteomes" id="UP000509513">
    <property type="component" value="Chromosome"/>
</dbReference>
<dbReference type="Pfam" id="PF12696">
    <property type="entry name" value="TraG-D_C"/>
    <property type="match status" value="1"/>
</dbReference>
<evidence type="ECO:0000256" key="1">
    <source>
        <dbReference type="SAM" id="Coils"/>
    </source>
</evidence>
<organism evidence="3 4">
    <name type="scientific">Aliarcobacter cibarius</name>
    <dbReference type="NCBI Taxonomy" id="255507"/>
    <lineage>
        <taxon>Bacteria</taxon>
        <taxon>Pseudomonadati</taxon>
        <taxon>Campylobacterota</taxon>
        <taxon>Epsilonproteobacteria</taxon>
        <taxon>Campylobacterales</taxon>
        <taxon>Arcobacteraceae</taxon>
        <taxon>Aliarcobacter</taxon>
    </lineage>
</organism>
<gene>
    <name evidence="3" type="ORF">ACBT_0175</name>
</gene>
<evidence type="ECO:0000259" key="2">
    <source>
        <dbReference type="Pfam" id="PF12696"/>
    </source>
</evidence>
<feature type="domain" description="TraD/TraG TraM recognition site" evidence="2">
    <location>
        <begin position="301"/>
        <end position="370"/>
    </location>
</feature>
<accession>A0A7L5JM32</accession>
<evidence type="ECO:0000313" key="4">
    <source>
        <dbReference type="Proteomes" id="UP000509513"/>
    </source>
</evidence>
<proteinExistence type="predicted"/>
<dbReference type="InterPro" id="IPR051162">
    <property type="entry name" value="T4SS_component"/>
</dbReference>
<sequence>MKMGFDIKENRNTKRIEVPKDFTNAMFFGRTGSGKTTGAILPVMEDRIKSDYGLLVYDFKGSLHLQTKYLANKYKKLNNVIEIGKPWGKNINVIKFLTTKQLLNVVQSDSGVNDYWDTASKNLLEGIYSILNLEKYIFTKLSDLLGENYINEISFKKIHDIVNKPTNLKNFLLEYKNSRIKTIEIKYQKVLNKIENSALLSTISKKIKHLKENIKSLENYELVNDGDDSGRNGVVSHLASYTGNIASNDFLNYDDFDIVGELRRGKIIIINVSNLTENSLNLINLGIYSSLQRLNQKFLNPVSIIVDEAQKILHADYLPETDVCRESRFEYIFATQSPVLLENKLTTNKYKELIQNVITRMSFATNENDLYEPHIYIDTYYRTKYAEPLFINDIDLFKVEVLYQKKLGIFDCVEEDRKNIFYIKFDAKLYEQSKVYKVFKNHQREETDFFEKVDTLTINIEDYDNIQLSIDSLLEDIKLKDFKFEEKKKIITISHVISTMEEKIKESEKNIAQLIIEKDSLKKDFENILSSINNSDVEKEKK</sequence>
<dbReference type="InterPro" id="IPR032689">
    <property type="entry name" value="TraG-D_C"/>
</dbReference>
<evidence type="ECO:0000313" key="3">
    <source>
        <dbReference type="EMBL" id="QKJ26159.1"/>
    </source>
</evidence>
<protein>
    <recommendedName>
        <fullName evidence="2">TraD/TraG TraM recognition site domain-containing protein</fullName>
    </recommendedName>
</protein>
<keyword evidence="1" id="KW-0175">Coiled coil</keyword>
<dbReference type="PANTHER" id="PTHR30121:SF6">
    <property type="entry name" value="SLR6007 PROTEIN"/>
    <property type="match status" value="1"/>
</dbReference>
<dbReference type="Gene3D" id="3.40.50.300">
    <property type="entry name" value="P-loop containing nucleotide triphosphate hydrolases"/>
    <property type="match status" value="1"/>
</dbReference>